<evidence type="ECO:0000256" key="7">
    <source>
        <dbReference type="SAM" id="Phobius"/>
    </source>
</evidence>
<keyword evidence="3 7" id="KW-1133">Transmembrane helix</keyword>
<feature type="transmembrane region" description="Helical" evidence="7">
    <location>
        <begin position="78"/>
        <end position="97"/>
    </location>
</feature>
<evidence type="ECO:0000259" key="8">
    <source>
        <dbReference type="PROSITE" id="PS50850"/>
    </source>
</evidence>
<dbReference type="GO" id="GO:0005886">
    <property type="term" value="C:plasma membrane"/>
    <property type="evidence" value="ECO:0007669"/>
    <property type="project" value="UniProtKB-SubCell"/>
</dbReference>
<evidence type="ECO:0000313" key="10">
    <source>
        <dbReference type="Proteomes" id="UP000198614"/>
    </source>
</evidence>
<dbReference type="Gene3D" id="1.20.1250.20">
    <property type="entry name" value="MFS general substrate transporter like domains"/>
    <property type="match status" value="1"/>
</dbReference>
<feature type="transmembrane region" description="Helical" evidence="7">
    <location>
        <begin position="109"/>
        <end position="126"/>
    </location>
</feature>
<name>A0A1G7C8K4_9ACTN</name>
<dbReference type="GO" id="GO:0046677">
    <property type="term" value="P:response to antibiotic"/>
    <property type="evidence" value="ECO:0007669"/>
    <property type="project" value="UniProtKB-KW"/>
</dbReference>
<feature type="transmembrane region" description="Helical" evidence="7">
    <location>
        <begin position="455"/>
        <end position="476"/>
    </location>
</feature>
<dbReference type="SUPFAM" id="SSF103473">
    <property type="entry name" value="MFS general substrate transporter"/>
    <property type="match status" value="1"/>
</dbReference>
<dbReference type="PANTHER" id="PTHR42718">
    <property type="entry name" value="MAJOR FACILITATOR SUPERFAMILY MULTIDRUG TRANSPORTER MFSC"/>
    <property type="match status" value="1"/>
</dbReference>
<dbReference type="AlphaFoldDB" id="A0A1G7C8K4"/>
<feature type="transmembrane region" description="Helical" evidence="7">
    <location>
        <begin position="329"/>
        <end position="349"/>
    </location>
</feature>
<dbReference type="Pfam" id="PF07690">
    <property type="entry name" value="MFS_1"/>
    <property type="match status" value="1"/>
</dbReference>
<accession>A0A1G7C8K4</accession>
<gene>
    <name evidence="9" type="ORF">SAMN05216260_101422</name>
</gene>
<evidence type="ECO:0000256" key="3">
    <source>
        <dbReference type="ARBA" id="ARBA00022989"/>
    </source>
</evidence>
<feature type="domain" description="Major facilitator superfamily (MFS) profile" evidence="8">
    <location>
        <begin position="43"/>
        <end position="480"/>
    </location>
</feature>
<feature type="region of interest" description="Disordered" evidence="6">
    <location>
        <begin position="13"/>
        <end position="35"/>
    </location>
</feature>
<dbReference type="OrthoDB" id="3281800at2"/>
<dbReference type="Gene3D" id="1.20.1720.10">
    <property type="entry name" value="Multidrug resistance protein D"/>
    <property type="match status" value="1"/>
</dbReference>
<dbReference type="Proteomes" id="UP000198614">
    <property type="component" value="Unassembled WGS sequence"/>
</dbReference>
<feature type="transmembrane region" description="Helical" evidence="7">
    <location>
        <begin position="258"/>
        <end position="275"/>
    </location>
</feature>
<feature type="transmembrane region" description="Helical" evidence="7">
    <location>
        <begin position="296"/>
        <end position="317"/>
    </location>
</feature>
<dbReference type="PANTHER" id="PTHR42718:SF39">
    <property type="entry name" value="ACTINORHODIN TRANSPORTER-RELATED"/>
    <property type="match status" value="1"/>
</dbReference>
<reference evidence="9 10" key="1">
    <citation type="submission" date="2016-10" db="EMBL/GenBank/DDBJ databases">
        <authorList>
            <person name="de Groot N.N."/>
        </authorList>
    </citation>
    <scope>NUCLEOTIDE SEQUENCE [LARGE SCALE GENOMIC DNA]</scope>
    <source>
        <strain evidence="9 10">CGMCC 4.1859</strain>
    </source>
</reference>
<dbReference type="InterPro" id="IPR011701">
    <property type="entry name" value="MFS"/>
</dbReference>
<protein>
    <submittedName>
        <fullName evidence="9">Major Facilitator Superfamily protein</fullName>
    </submittedName>
</protein>
<feature type="compositionally biased region" description="Gly residues" evidence="6">
    <location>
        <begin position="14"/>
        <end position="33"/>
    </location>
</feature>
<keyword evidence="2 7" id="KW-0812">Transmembrane</keyword>
<evidence type="ECO:0000313" key="9">
    <source>
        <dbReference type="EMBL" id="SDE35649.1"/>
    </source>
</evidence>
<dbReference type="InterPro" id="IPR036259">
    <property type="entry name" value="MFS_trans_sf"/>
</dbReference>
<feature type="transmembrane region" description="Helical" evidence="7">
    <location>
        <begin position="233"/>
        <end position="252"/>
    </location>
</feature>
<feature type="transmembrane region" description="Helical" evidence="7">
    <location>
        <begin position="48"/>
        <end position="72"/>
    </location>
</feature>
<dbReference type="InterPro" id="IPR020846">
    <property type="entry name" value="MFS_dom"/>
</dbReference>
<evidence type="ECO:0000256" key="5">
    <source>
        <dbReference type="ARBA" id="ARBA00023251"/>
    </source>
</evidence>
<proteinExistence type="predicted"/>
<feature type="transmembrane region" description="Helical" evidence="7">
    <location>
        <begin position="170"/>
        <end position="194"/>
    </location>
</feature>
<keyword evidence="5" id="KW-0046">Antibiotic resistance</keyword>
<evidence type="ECO:0000256" key="2">
    <source>
        <dbReference type="ARBA" id="ARBA00022692"/>
    </source>
</evidence>
<dbReference type="GO" id="GO:0022857">
    <property type="term" value="F:transmembrane transporter activity"/>
    <property type="evidence" value="ECO:0007669"/>
    <property type="project" value="InterPro"/>
</dbReference>
<evidence type="ECO:0000256" key="1">
    <source>
        <dbReference type="ARBA" id="ARBA00004651"/>
    </source>
</evidence>
<evidence type="ECO:0000256" key="6">
    <source>
        <dbReference type="SAM" id="MobiDB-lite"/>
    </source>
</evidence>
<feature type="transmembrane region" description="Helical" evidence="7">
    <location>
        <begin position="132"/>
        <end position="150"/>
    </location>
</feature>
<comment type="subcellular location">
    <subcellularLocation>
        <location evidence="1">Cell membrane</location>
        <topology evidence="1">Multi-pass membrane protein</topology>
    </subcellularLocation>
</comment>
<evidence type="ECO:0000256" key="4">
    <source>
        <dbReference type="ARBA" id="ARBA00023136"/>
    </source>
</evidence>
<dbReference type="PROSITE" id="PS50850">
    <property type="entry name" value="MFS"/>
    <property type="match status" value="1"/>
</dbReference>
<sequence>MSPALARALRVLRPGGGAEGGGEAPSGPGGSRGGDPAAFDRRLIAPMLLGSVCNPINSSMIAVALVPIGAAFGATPSHTAWLVTGLYLATALGQPVIGRLVDTYGPRRLYLLGTGTVGAAGLLGALSPSLGVLIAARVLLGFGTSAAYPASMQLIRRESERTGSDSPAGILTALSVANQTVSVIGPALGGLLIGLGGWRAVFTVNVPLSAACLVLGALYLPATAPGARSRRPVDLPGMLLFAALLLSAMLFLMSPRAALWYLPVLAALAAAGFAARELRVGEPFIDLRVLGGNLPLLATYLRQFLGYLTSYAFLYGFTQWLEEGRGLRASTAGLVLLPLSLAALTVSGLTGRREAVRAKLVAGSVAQIAGCLVLLACDAGSPVWLLLLGGVVMGVPQGLIGLANQSALYRQSDAARIGTTAGLLRTCTYLGALGSSAADSAFFSHGADTAGMHDLALFMLAGSAALLAVSLLDRSLRTVTPDSRR</sequence>
<keyword evidence="4 7" id="KW-0472">Membrane</keyword>
<feature type="transmembrane region" description="Helical" evidence="7">
    <location>
        <begin position="382"/>
        <end position="402"/>
    </location>
</feature>
<organism evidence="9 10">
    <name type="scientific">Streptomyces griseoaurantiacus</name>
    <dbReference type="NCBI Taxonomy" id="68213"/>
    <lineage>
        <taxon>Bacteria</taxon>
        <taxon>Bacillati</taxon>
        <taxon>Actinomycetota</taxon>
        <taxon>Actinomycetes</taxon>
        <taxon>Kitasatosporales</taxon>
        <taxon>Streptomycetaceae</taxon>
        <taxon>Streptomyces</taxon>
        <taxon>Streptomyces aurantiacus group</taxon>
    </lineage>
</organism>
<dbReference type="EMBL" id="FNAX01000001">
    <property type="protein sequence ID" value="SDE35649.1"/>
    <property type="molecule type" value="Genomic_DNA"/>
</dbReference>
<feature type="transmembrane region" description="Helical" evidence="7">
    <location>
        <begin position="200"/>
        <end position="221"/>
    </location>
</feature>